<dbReference type="SUPFAM" id="SSF53822">
    <property type="entry name" value="Periplasmic binding protein-like I"/>
    <property type="match status" value="1"/>
</dbReference>
<dbReference type="EMBL" id="AEUX02000001">
    <property type="protein sequence ID" value="EHI70714.1"/>
    <property type="molecule type" value="Genomic_DNA"/>
</dbReference>
<name>G5JZT9_9STRE</name>
<accession>G5JZT9</accession>
<evidence type="ECO:0000313" key="1">
    <source>
        <dbReference type="EMBL" id="EHI70714.1"/>
    </source>
</evidence>
<dbReference type="Proteomes" id="UP000003330">
    <property type="component" value="Unassembled WGS sequence"/>
</dbReference>
<evidence type="ECO:0008006" key="3">
    <source>
        <dbReference type="Google" id="ProtNLM"/>
    </source>
</evidence>
<sequence>MTKTLSIPTVFIDSYVDDDSIYTIHSDDFRGAYLATKQLCQLGHKAIAFASGKEVYHLEAFNKMVSSINGFWVIKKPFKNGSLNHTCLVRKFVLMAATLLEKSLLSIIPIRLRLFFQQPMK</sequence>
<comment type="caution">
    <text evidence="1">The sequence shown here is derived from an EMBL/GenBank/DDBJ whole genome shotgun (WGS) entry which is preliminary data.</text>
</comment>
<protein>
    <recommendedName>
        <fullName evidence="3">Periplasmic binding protein and sugar binding domain of the LacI family protein</fullName>
    </recommendedName>
</protein>
<organism evidence="1 2">
    <name type="scientific">Streptococcus ictaluri 707-05</name>
    <dbReference type="NCBI Taxonomy" id="764299"/>
    <lineage>
        <taxon>Bacteria</taxon>
        <taxon>Bacillati</taxon>
        <taxon>Bacillota</taxon>
        <taxon>Bacilli</taxon>
        <taxon>Lactobacillales</taxon>
        <taxon>Streptococcaceae</taxon>
        <taxon>Streptococcus</taxon>
    </lineage>
</organism>
<evidence type="ECO:0000313" key="2">
    <source>
        <dbReference type="Proteomes" id="UP000003330"/>
    </source>
</evidence>
<reference evidence="1 2" key="1">
    <citation type="journal article" date="2014" name="Int. J. Syst. Evol. Microbiol.">
        <title>Phylogenomics and the dynamic genome evolution of the genus Streptococcus.</title>
        <authorList>
            <consortium name="The Broad Institute Genome Sequencing Platform"/>
            <person name="Richards V.P."/>
            <person name="Palmer S.R."/>
            <person name="Pavinski Bitar P.D."/>
            <person name="Qin X."/>
            <person name="Weinstock G.M."/>
            <person name="Highlander S.K."/>
            <person name="Town C.D."/>
            <person name="Burne R.A."/>
            <person name="Stanhope M.J."/>
        </authorList>
    </citation>
    <scope>NUCLEOTIDE SEQUENCE [LARGE SCALE GENOMIC DNA]</scope>
    <source>
        <strain evidence="1 2">707-05</strain>
    </source>
</reference>
<dbReference type="Gene3D" id="3.40.50.2300">
    <property type="match status" value="2"/>
</dbReference>
<dbReference type="InterPro" id="IPR028082">
    <property type="entry name" value="Peripla_BP_I"/>
</dbReference>
<gene>
    <name evidence="1" type="ORF">STRIC_0803</name>
</gene>
<keyword evidence="2" id="KW-1185">Reference proteome</keyword>
<proteinExistence type="predicted"/>
<dbReference type="STRING" id="764299.STRIC_0803"/>
<dbReference type="AlphaFoldDB" id="G5JZT9"/>